<evidence type="ECO:0000256" key="1">
    <source>
        <dbReference type="SAM" id="MobiDB-lite"/>
    </source>
</evidence>
<dbReference type="KEGG" id="msl:Msil_0346"/>
<dbReference type="AlphaFoldDB" id="B8EQQ4"/>
<dbReference type="EMBL" id="CP001280">
    <property type="protein sequence ID" value="ACK49325.1"/>
    <property type="molecule type" value="Genomic_DNA"/>
</dbReference>
<name>B8EQQ4_METSB</name>
<keyword evidence="2" id="KW-1133">Transmembrane helix</keyword>
<dbReference type="HOGENOM" id="CLU_2302607_0_0_5"/>
<feature type="transmembrane region" description="Helical" evidence="2">
    <location>
        <begin position="46"/>
        <end position="67"/>
    </location>
</feature>
<feature type="region of interest" description="Disordered" evidence="1">
    <location>
        <begin position="1"/>
        <end position="35"/>
    </location>
</feature>
<evidence type="ECO:0000256" key="2">
    <source>
        <dbReference type="SAM" id="Phobius"/>
    </source>
</evidence>
<evidence type="ECO:0000313" key="4">
    <source>
        <dbReference type="Proteomes" id="UP000002257"/>
    </source>
</evidence>
<keyword evidence="2" id="KW-0812">Transmembrane</keyword>
<keyword evidence="4" id="KW-1185">Reference proteome</keyword>
<reference evidence="3 4" key="1">
    <citation type="journal article" date="2010" name="J. Bacteriol.">
        <title>Complete genome sequence of the aerobic facultative methanotroph Methylocella silvestris BL2.</title>
        <authorList>
            <person name="Chen Y."/>
            <person name="Crombie A."/>
            <person name="Rahman M.T."/>
            <person name="Dedysh S.N."/>
            <person name="Liesack W."/>
            <person name="Stott M.B."/>
            <person name="Alam M."/>
            <person name="Theisen A.R."/>
            <person name="Murrell J.C."/>
            <person name="Dunfield P.F."/>
        </authorList>
    </citation>
    <scope>NUCLEOTIDE SEQUENCE [LARGE SCALE GENOMIC DNA]</scope>
    <source>
        <strain evidence="4">DSM 15510 / CIP 108128 / LMG 27833 / NCIMB 13906 / BL2</strain>
    </source>
</reference>
<proteinExistence type="predicted"/>
<gene>
    <name evidence="3" type="ordered locus">Msil_0346</name>
</gene>
<feature type="compositionally biased region" description="Low complexity" evidence="1">
    <location>
        <begin position="78"/>
        <end position="100"/>
    </location>
</feature>
<accession>B8EQQ4</accession>
<feature type="region of interest" description="Disordered" evidence="1">
    <location>
        <begin position="72"/>
        <end position="100"/>
    </location>
</feature>
<dbReference type="Proteomes" id="UP000002257">
    <property type="component" value="Chromosome"/>
</dbReference>
<keyword evidence="2" id="KW-0472">Membrane</keyword>
<organism evidence="3 4">
    <name type="scientific">Methylocella silvestris (strain DSM 15510 / CIP 108128 / LMG 27833 / NCIMB 13906 / BL2)</name>
    <dbReference type="NCBI Taxonomy" id="395965"/>
    <lineage>
        <taxon>Bacteria</taxon>
        <taxon>Pseudomonadati</taxon>
        <taxon>Pseudomonadota</taxon>
        <taxon>Alphaproteobacteria</taxon>
        <taxon>Hyphomicrobiales</taxon>
        <taxon>Beijerinckiaceae</taxon>
        <taxon>Methylocella</taxon>
    </lineage>
</organism>
<protein>
    <submittedName>
        <fullName evidence="3">Uncharacterized protein</fullName>
    </submittedName>
</protein>
<evidence type="ECO:0000313" key="3">
    <source>
        <dbReference type="EMBL" id="ACK49325.1"/>
    </source>
</evidence>
<sequence>MLTSARTAVGRTGARNRPANGQRGASIEAPSSQDGRLRSIRGARAALKLIGMAVLVAGFAAFGLIAASRAARDHSPHPGFGAPLASAPAAATGDGNPWQI</sequence>
<dbReference type="STRING" id="395965.Msil_0346"/>